<dbReference type="EMBL" id="UOGH01000007">
    <property type="protein sequence ID" value="VAX26695.1"/>
    <property type="molecule type" value="Genomic_DNA"/>
</dbReference>
<evidence type="ECO:0000313" key="12">
    <source>
        <dbReference type="EMBL" id="VAX26695.1"/>
    </source>
</evidence>
<protein>
    <recommendedName>
        <fullName evidence="2">histidine kinase</fullName>
        <ecNumber evidence="2">2.7.13.3</ecNumber>
    </recommendedName>
</protein>
<dbReference type="Gene3D" id="3.30.565.10">
    <property type="entry name" value="Histidine kinase-like ATPase, C-terminal domain"/>
    <property type="match status" value="1"/>
</dbReference>
<dbReference type="SMART" id="SM00388">
    <property type="entry name" value="HisKA"/>
    <property type="match status" value="1"/>
</dbReference>
<evidence type="ECO:0000256" key="8">
    <source>
        <dbReference type="ARBA" id="ARBA00023012"/>
    </source>
</evidence>
<evidence type="ECO:0000259" key="11">
    <source>
        <dbReference type="PROSITE" id="PS50885"/>
    </source>
</evidence>
<dbReference type="InterPro" id="IPR005467">
    <property type="entry name" value="His_kinase_dom"/>
</dbReference>
<organism evidence="12">
    <name type="scientific">hydrothermal vent metagenome</name>
    <dbReference type="NCBI Taxonomy" id="652676"/>
    <lineage>
        <taxon>unclassified sequences</taxon>
        <taxon>metagenomes</taxon>
        <taxon>ecological metagenomes</taxon>
    </lineage>
</organism>
<gene>
    <name evidence="12" type="ORF">MNBD_NITROSPIRAE02-767</name>
</gene>
<dbReference type="InterPro" id="IPR036890">
    <property type="entry name" value="HATPase_C_sf"/>
</dbReference>
<dbReference type="AlphaFoldDB" id="A0A3B1D4S8"/>
<keyword evidence="3" id="KW-0597">Phosphoprotein</keyword>
<dbReference type="GO" id="GO:0005524">
    <property type="term" value="F:ATP binding"/>
    <property type="evidence" value="ECO:0007669"/>
    <property type="project" value="UniProtKB-KW"/>
</dbReference>
<dbReference type="InterPro" id="IPR003660">
    <property type="entry name" value="HAMP_dom"/>
</dbReference>
<feature type="transmembrane region" description="Helical" evidence="9">
    <location>
        <begin position="44"/>
        <end position="67"/>
    </location>
</feature>
<feature type="transmembrane region" description="Helical" evidence="9">
    <location>
        <begin position="254"/>
        <end position="277"/>
    </location>
</feature>
<dbReference type="InterPro" id="IPR003661">
    <property type="entry name" value="HisK_dim/P_dom"/>
</dbReference>
<dbReference type="Pfam" id="PF00672">
    <property type="entry name" value="HAMP"/>
    <property type="match status" value="1"/>
</dbReference>
<accession>A0A3B1D4S8</accession>
<dbReference type="PANTHER" id="PTHR43065">
    <property type="entry name" value="SENSOR HISTIDINE KINASE"/>
    <property type="match status" value="1"/>
</dbReference>
<proteinExistence type="predicted"/>
<evidence type="ECO:0000259" key="10">
    <source>
        <dbReference type="PROSITE" id="PS50109"/>
    </source>
</evidence>
<dbReference type="SMART" id="SM00304">
    <property type="entry name" value="HAMP"/>
    <property type="match status" value="1"/>
</dbReference>
<feature type="transmembrane region" description="Helical" evidence="9">
    <location>
        <begin position="158"/>
        <end position="180"/>
    </location>
</feature>
<keyword evidence="9" id="KW-0812">Transmembrane</keyword>
<dbReference type="SMART" id="SM00387">
    <property type="entry name" value="HATPase_c"/>
    <property type="match status" value="1"/>
</dbReference>
<keyword evidence="5" id="KW-0547">Nucleotide-binding</keyword>
<dbReference type="Gene3D" id="6.10.340.10">
    <property type="match status" value="1"/>
</dbReference>
<evidence type="ECO:0000256" key="1">
    <source>
        <dbReference type="ARBA" id="ARBA00000085"/>
    </source>
</evidence>
<evidence type="ECO:0000256" key="6">
    <source>
        <dbReference type="ARBA" id="ARBA00022777"/>
    </source>
</evidence>
<evidence type="ECO:0000256" key="5">
    <source>
        <dbReference type="ARBA" id="ARBA00022741"/>
    </source>
</evidence>
<dbReference type="Gene3D" id="1.10.287.130">
    <property type="match status" value="1"/>
</dbReference>
<keyword evidence="6" id="KW-0418">Kinase</keyword>
<dbReference type="CDD" id="cd06225">
    <property type="entry name" value="HAMP"/>
    <property type="match status" value="1"/>
</dbReference>
<feature type="transmembrane region" description="Helical" evidence="9">
    <location>
        <begin position="73"/>
        <end position="94"/>
    </location>
</feature>
<dbReference type="PROSITE" id="PS50885">
    <property type="entry name" value="HAMP"/>
    <property type="match status" value="1"/>
</dbReference>
<dbReference type="InterPro" id="IPR036097">
    <property type="entry name" value="HisK_dim/P_sf"/>
</dbReference>
<sequence>MNWLSYHIGEEYAIALICFVLSIRVLSISRSENPALDKEKRSRMFLISSGFALLGISSIIHATIHTAGLDENILYQTLLGYCLGLLILIVAVSVEKPWTKKAFPLLYLPLLILLFPDVYKTFPIFGEFRPLIWIIIAYLSGVVCMLYIAAFHHTGLRAYLYLALGHALICISAVLLFFPAPIGSTIWVYGHLFRPVGFGILFLSLKQEGLLKLKGSMLYRALTAFSLLAAIPLLVFGMVVFYENINPIHLSGRRIIVFLLLLITLASALLFGLGLIIRLIRPLLTLKDAVDKLAEEGFNKQIEVHSSDEIGELSRAFNDMVVKLSHSLSEQDRLSRLAATGELAATLAHEIKNPLNAIGGAALYIKKNFKGSLIREFLRIIYDEVARINKLTTTLLDFAKPVKPEAEPSDINRLVRETLDLLRQESEEQGIIIETDLQKDIPITSFDYHQIKQVLINLLINSFDAVEKNGKIKVSSTLSGRGLLLSVQDNGKGIGEEDMENIFNPFFTTRTRGTGLGLAISRKIAKEHGGDITVESECNKGSRFTLLLPLKR</sequence>
<dbReference type="GO" id="GO:0000155">
    <property type="term" value="F:phosphorelay sensor kinase activity"/>
    <property type="evidence" value="ECO:0007669"/>
    <property type="project" value="InterPro"/>
</dbReference>
<evidence type="ECO:0000256" key="9">
    <source>
        <dbReference type="SAM" id="Phobius"/>
    </source>
</evidence>
<dbReference type="InterPro" id="IPR004358">
    <property type="entry name" value="Sig_transdc_His_kin-like_C"/>
</dbReference>
<dbReference type="PROSITE" id="PS50109">
    <property type="entry name" value="HIS_KIN"/>
    <property type="match status" value="1"/>
</dbReference>
<dbReference type="SUPFAM" id="SSF47384">
    <property type="entry name" value="Homodimeric domain of signal transducing histidine kinase"/>
    <property type="match status" value="1"/>
</dbReference>
<dbReference type="InterPro" id="IPR003594">
    <property type="entry name" value="HATPase_dom"/>
</dbReference>
<feature type="transmembrane region" description="Helical" evidence="9">
    <location>
        <begin position="12"/>
        <end position="32"/>
    </location>
</feature>
<keyword evidence="7" id="KW-0067">ATP-binding</keyword>
<evidence type="ECO:0000256" key="3">
    <source>
        <dbReference type="ARBA" id="ARBA00022553"/>
    </source>
</evidence>
<dbReference type="Pfam" id="PF00512">
    <property type="entry name" value="HisKA"/>
    <property type="match status" value="1"/>
</dbReference>
<feature type="transmembrane region" description="Helical" evidence="9">
    <location>
        <begin position="217"/>
        <end position="242"/>
    </location>
</feature>
<dbReference type="EC" id="2.7.13.3" evidence="2"/>
<keyword evidence="4" id="KW-0808">Transferase</keyword>
<dbReference type="PRINTS" id="PR00344">
    <property type="entry name" value="BCTRLSENSOR"/>
</dbReference>
<evidence type="ECO:0000256" key="4">
    <source>
        <dbReference type="ARBA" id="ARBA00022679"/>
    </source>
</evidence>
<reference evidence="12" key="1">
    <citation type="submission" date="2018-06" db="EMBL/GenBank/DDBJ databases">
        <authorList>
            <person name="Zhirakovskaya E."/>
        </authorList>
    </citation>
    <scope>NUCLEOTIDE SEQUENCE</scope>
</reference>
<dbReference type="SUPFAM" id="SSF55874">
    <property type="entry name" value="ATPase domain of HSP90 chaperone/DNA topoisomerase II/histidine kinase"/>
    <property type="match status" value="1"/>
</dbReference>
<keyword evidence="8" id="KW-0902">Two-component regulatory system</keyword>
<keyword evidence="9" id="KW-1133">Transmembrane helix</keyword>
<dbReference type="CDD" id="cd00082">
    <property type="entry name" value="HisKA"/>
    <property type="match status" value="1"/>
</dbReference>
<feature type="transmembrane region" description="Helical" evidence="9">
    <location>
        <begin position="131"/>
        <end position="151"/>
    </location>
</feature>
<comment type="catalytic activity">
    <reaction evidence="1">
        <text>ATP + protein L-histidine = ADP + protein N-phospho-L-histidine.</text>
        <dbReference type="EC" id="2.7.13.3"/>
    </reaction>
</comment>
<feature type="transmembrane region" description="Helical" evidence="9">
    <location>
        <begin position="106"/>
        <end position="125"/>
    </location>
</feature>
<dbReference type="SUPFAM" id="SSF158472">
    <property type="entry name" value="HAMP domain-like"/>
    <property type="match status" value="1"/>
</dbReference>
<evidence type="ECO:0000256" key="2">
    <source>
        <dbReference type="ARBA" id="ARBA00012438"/>
    </source>
</evidence>
<evidence type="ECO:0000256" key="7">
    <source>
        <dbReference type="ARBA" id="ARBA00022840"/>
    </source>
</evidence>
<dbReference type="PANTHER" id="PTHR43065:SF10">
    <property type="entry name" value="PEROXIDE STRESS-ACTIVATED HISTIDINE KINASE MAK3"/>
    <property type="match status" value="1"/>
</dbReference>
<feature type="domain" description="Histidine kinase" evidence="10">
    <location>
        <begin position="346"/>
        <end position="552"/>
    </location>
</feature>
<dbReference type="Pfam" id="PF02518">
    <property type="entry name" value="HATPase_c"/>
    <property type="match status" value="1"/>
</dbReference>
<keyword evidence="9" id="KW-0472">Membrane</keyword>
<name>A0A3B1D4S8_9ZZZZ</name>
<dbReference type="GO" id="GO:0016020">
    <property type="term" value="C:membrane"/>
    <property type="evidence" value="ECO:0007669"/>
    <property type="project" value="InterPro"/>
</dbReference>
<feature type="domain" description="HAMP" evidence="11">
    <location>
        <begin position="277"/>
        <end position="329"/>
    </location>
</feature>